<protein>
    <recommendedName>
        <fullName evidence="3">NERD domain-containing protein</fullName>
    </recommendedName>
</protein>
<dbReference type="AlphaFoldDB" id="A0A482IQ47"/>
<dbReference type="Proteomes" id="UP000253772">
    <property type="component" value="Chromosome c1"/>
</dbReference>
<evidence type="ECO:0000313" key="1">
    <source>
        <dbReference type="EMBL" id="QBP10042.1"/>
    </source>
</evidence>
<name>A0A482IQ47_9BURK</name>
<dbReference type="OrthoDB" id="735874at2"/>
<evidence type="ECO:0008006" key="3">
    <source>
        <dbReference type="Google" id="ProtNLM"/>
    </source>
</evidence>
<reference evidence="1 2" key="1">
    <citation type="submission" date="2019-03" db="EMBL/GenBank/DDBJ databases">
        <title>Comparative insights into the high quality Complete genome sequence of highly metal resistant Cupriavidus metallidurans strain BS1 isolated from a gold-copper mine.</title>
        <authorList>
            <person name="Mazhar H.S."/>
            <person name="Rensing C."/>
        </authorList>
    </citation>
    <scope>NUCLEOTIDE SEQUENCE [LARGE SCALE GENOMIC DNA]</scope>
    <source>
        <strain evidence="1 2">BS1</strain>
    </source>
</reference>
<sequence length="527" mass="58301">MDSVEQTLRRIGPCVSTQLVEALVSEYGLTPVAARQRVSRNKTIRRLAFLPFQRNARFVYLQSDYASPKFWRGLASALLENSIAHGGALAALMARGGIMPRVHFDIACGAPIAQRGHLSPATILDRLEQAGLVQSIDIAGVGACVQLSHQVDASSLEVARMRARLKSEQILLLAIKAWARNLGLVSYDKVAIRDENSERGQPRVGTFAWDLTGPSYVAPMIDWSSGAPKPGFLACDVLLNAAVTGTHLKPFLNKCKTLRSLTKVGRCLQLFVAEGYEPEAFGLARAAGVVPATTSSLFGDEVAQALTVLTELLSETFLRPDTVELLDLVLSRLTKIEGAAINLRGALFEFIVAELVRRSSVVSEVQMNEFFRDDQGRSAEVDVLVVRRGHSVRFIECRGYKPGGEVPDAMVDRWLDNRIPMLREAAHFERSWRGLDLVFEFWTSGQLSEKAKARIQEVQTTVRPGKYTVCLIEGDELRALAKSIGDSALLKTLNEHYFEHPLEAANRKLRKREATGRLRAQSQLVRR</sequence>
<dbReference type="RefSeq" id="WP_017513894.1">
    <property type="nucleotide sequence ID" value="NZ_CP037900.1"/>
</dbReference>
<organism evidence="1 2">
    <name type="scientific">Cupriavidus metallidurans</name>
    <dbReference type="NCBI Taxonomy" id="119219"/>
    <lineage>
        <taxon>Bacteria</taxon>
        <taxon>Pseudomonadati</taxon>
        <taxon>Pseudomonadota</taxon>
        <taxon>Betaproteobacteria</taxon>
        <taxon>Burkholderiales</taxon>
        <taxon>Burkholderiaceae</taxon>
        <taxon>Cupriavidus</taxon>
    </lineage>
</organism>
<evidence type="ECO:0000313" key="2">
    <source>
        <dbReference type="Proteomes" id="UP000253772"/>
    </source>
</evidence>
<proteinExistence type="predicted"/>
<accession>A0A482IQ47</accession>
<gene>
    <name evidence="1" type="ORF">DDF84_009840</name>
</gene>
<dbReference type="EMBL" id="CP037900">
    <property type="protein sequence ID" value="QBP10042.1"/>
    <property type="molecule type" value="Genomic_DNA"/>
</dbReference>